<reference evidence="2 3" key="1">
    <citation type="journal article" date="2010" name="Nature">
        <title>Genome sequencing and analysis of the model grass Brachypodium distachyon.</title>
        <authorList>
            <consortium name="International Brachypodium Initiative"/>
        </authorList>
    </citation>
    <scope>NUCLEOTIDE SEQUENCE [LARGE SCALE GENOMIC DNA]</scope>
    <source>
        <strain evidence="2 3">Bd21</strain>
    </source>
</reference>
<name>A0A0Q3HC58_BRADI</name>
<sequence length="75" mass="8290">MVSCKEKSILSHLATQVLRICFPHCSTSHTHTRRHAQLGMRGVKNICSADLGSVPQHAMGSRERDKPEPVFPGQP</sequence>
<dbReference type="InParanoid" id="A0A0Q3HC58"/>
<evidence type="ECO:0000313" key="4">
    <source>
        <dbReference type="Proteomes" id="UP000008810"/>
    </source>
</evidence>
<dbReference type="AlphaFoldDB" id="A0A0Q3HC58"/>
<dbReference type="Gramene" id="KQJ85691">
    <property type="protein sequence ID" value="KQJ85691"/>
    <property type="gene ID" value="BRADI_4g01057v3"/>
</dbReference>
<keyword evidence="4" id="KW-1185">Reference proteome</keyword>
<evidence type="ECO:0000256" key="1">
    <source>
        <dbReference type="SAM" id="MobiDB-lite"/>
    </source>
</evidence>
<evidence type="ECO:0000313" key="3">
    <source>
        <dbReference type="EnsemblPlants" id="KQJ85691"/>
    </source>
</evidence>
<protein>
    <submittedName>
        <fullName evidence="2 3">Uncharacterized protein</fullName>
    </submittedName>
</protein>
<dbReference type="Proteomes" id="UP000008810">
    <property type="component" value="Chromosome 4"/>
</dbReference>
<dbReference type="EMBL" id="CM000883">
    <property type="protein sequence ID" value="KQJ85691.1"/>
    <property type="molecule type" value="Genomic_DNA"/>
</dbReference>
<organism evidence="2">
    <name type="scientific">Brachypodium distachyon</name>
    <name type="common">Purple false brome</name>
    <name type="synonym">Trachynia distachya</name>
    <dbReference type="NCBI Taxonomy" id="15368"/>
    <lineage>
        <taxon>Eukaryota</taxon>
        <taxon>Viridiplantae</taxon>
        <taxon>Streptophyta</taxon>
        <taxon>Embryophyta</taxon>
        <taxon>Tracheophyta</taxon>
        <taxon>Spermatophyta</taxon>
        <taxon>Magnoliopsida</taxon>
        <taxon>Liliopsida</taxon>
        <taxon>Poales</taxon>
        <taxon>Poaceae</taxon>
        <taxon>BOP clade</taxon>
        <taxon>Pooideae</taxon>
        <taxon>Stipodae</taxon>
        <taxon>Brachypodieae</taxon>
        <taxon>Brachypodium</taxon>
    </lineage>
</organism>
<gene>
    <name evidence="2" type="ORF">BRADI_4g01057v3</name>
</gene>
<accession>A0A0Q3HC58</accession>
<proteinExistence type="predicted"/>
<reference evidence="3" key="3">
    <citation type="submission" date="2018-08" db="UniProtKB">
        <authorList>
            <consortium name="EnsemblPlants"/>
        </authorList>
    </citation>
    <scope>IDENTIFICATION</scope>
    <source>
        <strain evidence="3">cv. Bd21</strain>
    </source>
</reference>
<feature type="region of interest" description="Disordered" evidence="1">
    <location>
        <begin position="53"/>
        <end position="75"/>
    </location>
</feature>
<reference evidence="2" key="2">
    <citation type="submission" date="2017-06" db="EMBL/GenBank/DDBJ databases">
        <title>WGS assembly of Brachypodium distachyon.</title>
        <authorList>
            <consortium name="The International Brachypodium Initiative"/>
            <person name="Lucas S."/>
            <person name="Harmon-Smith M."/>
            <person name="Lail K."/>
            <person name="Tice H."/>
            <person name="Grimwood J."/>
            <person name="Bruce D."/>
            <person name="Barry K."/>
            <person name="Shu S."/>
            <person name="Lindquist E."/>
            <person name="Wang M."/>
            <person name="Pitluck S."/>
            <person name="Vogel J.P."/>
            <person name="Garvin D.F."/>
            <person name="Mockler T.C."/>
            <person name="Schmutz J."/>
            <person name="Rokhsar D."/>
            <person name="Bevan M.W."/>
        </authorList>
    </citation>
    <scope>NUCLEOTIDE SEQUENCE</scope>
    <source>
        <strain evidence="2">Bd21</strain>
    </source>
</reference>
<evidence type="ECO:0000313" key="2">
    <source>
        <dbReference type="EMBL" id="KQJ85691.1"/>
    </source>
</evidence>
<dbReference type="EnsemblPlants" id="KQJ85691">
    <property type="protein sequence ID" value="KQJ85691"/>
    <property type="gene ID" value="BRADI_4g01057v3"/>
</dbReference>